<name>A0A7S1N4A2_9EUGL</name>
<keyword evidence="5" id="KW-0677">Repeat</keyword>
<comment type="subcellular location">
    <subcellularLocation>
        <location evidence="2 9">Cytoplasm</location>
    </subcellularLocation>
    <subcellularLocation>
        <location evidence="1">Nucleus</location>
    </subcellularLocation>
</comment>
<keyword evidence="7" id="KW-0539">Nucleus</keyword>
<keyword evidence="6 8" id="KW-0694">RNA-binding</keyword>
<proteinExistence type="inferred from homology"/>
<dbReference type="SMART" id="SM00360">
    <property type="entry name" value="RRM"/>
    <property type="match status" value="4"/>
</dbReference>
<evidence type="ECO:0000256" key="10">
    <source>
        <dbReference type="SAM" id="MobiDB-lite"/>
    </source>
</evidence>
<evidence type="ECO:0000256" key="3">
    <source>
        <dbReference type="ARBA" id="ARBA00008557"/>
    </source>
</evidence>
<feature type="domain" description="RRM" evidence="11">
    <location>
        <begin position="101"/>
        <end position="178"/>
    </location>
</feature>
<protein>
    <recommendedName>
        <fullName evidence="9">Polyadenylate-binding protein</fullName>
        <shortName evidence="9">PABP</shortName>
    </recommendedName>
</protein>
<evidence type="ECO:0000256" key="5">
    <source>
        <dbReference type="ARBA" id="ARBA00022737"/>
    </source>
</evidence>
<feature type="compositionally biased region" description="Pro residues" evidence="10">
    <location>
        <begin position="555"/>
        <end position="571"/>
    </location>
</feature>
<evidence type="ECO:0000256" key="1">
    <source>
        <dbReference type="ARBA" id="ARBA00004123"/>
    </source>
</evidence>
<dbReference type="FunFam" id="3.30.70.330:FF:000003">
    <property type="entry name" value="Polyadenylate-binding protein"/>
    <property type="match status" value="1"/>
</dbReference>
<gene>
    <name evidence="13" type="ORF">EGYM00392_LOCUS7407</name>
</gene>
<dbReference type="CDD" id="cd12379">
    <property type="entry name" value="RRM2_I_PABPs"/>
    <property type="match status" value="1"/>
</dbReference>
<evidence type="ECO:0000256" key="9">
    <source>
        <dbReference type="RuleBase" id="RU362004"/>
    </source>
</evidence>
<dbReference type="Gene3D" id="1.10.1900.10">
    <property type="entry name" value="c-terminal domain of poly(a) binding protein"/>
    <property type="match status" value="1"/>
</dbReference>
<dbReference type="AlphaFoldDB" id="A0A7S1N4A2"/>
<keyword evidence="4 9" id="KW-0963">Cytoplasm</keyword>
<dbReference type="Pfam" id="PF00076">
    <property type="entry name" value="RRM_1"/>
    <property type="match status" value="4"/>
</dbReference>
<dbReference type="GO" id="GO:0005737">
    <property type="term" value="C:cytoplasm"/>
    <property type="evidence" value="ECO:0007669"/>
    <property type="project" value="UniProtKB-SubCell"/>
</dbReference>
<feature type="domain" description="RRM" evidence="11">
    <location>
        <begin position="13"/>
        <end position="91"/>
    </location>
</feature>
<dbReference type="InterPro" id="IPR045305">
    <property type="entry name" value="RRM2_I_PABPs"/>
</dbReference>
<dbReference type="GO" id="GO:0005634">
    <property type="term" value="C:nucleus"/>
    <property type="evidence" value="ECO:0007669"/>
    <property type="project" value="UniProtKB-SubCell"/>
</dbReference>
<evidence type="ECO:0000313" key="13">
    <source>
        <dbReference type="EMBL" id="CAD8996347.1"/>
    </source>
</evidence>
<feature type="compositionally biased region" description="Low complexity" evidence="10">
    <location>
        <begin position="514"/>
        <end position="525"/>
    </location>
</feature>
<reference evidence="13" key="1">
    <citation type="submission" date="2021-01" db="EMBL/GenBank/DDBJ databases">
        <authorList>
            <person name="Corre E."/>
            <person name="Pelletier E."/>
            <person name="Niang G."/>
            <person name="Scheremetjew M."/>
            <person name="Finn R."/>
            <person name="Kale V."/>
            <person name="Holt S."/>
            <person name="Cochrane G."/>
            <person name="Meng A."/>
            <person name="Brown T."/>
            <person name="Cohen L."/>
        </authorList>
    </citation>
    <scope>NUCLEOTIDE SEQUENCE</scope>
    <source>
        <strain evidence="13">NIES-381</strain>
    </source>
</reference>
<dbReference type="InterPro" id="IPR035979">
    <property type="entry name" value="RBD_domain_sf"/>
</dbReference>
<comment type="function">
    <text evidence="9">Binds the poly(A) tail of mRNA.</text>
</comment>
<dbReference type="InterPro" id="IPR034364">
    <property type="entry name" value="PABP_RRM1"/>
</dbReference>
<dbReference type="InterPro" id="IPR000504">
    <property type="entry name" value="RRM_dom"/>
</dbReference>
<dbReference type="NCBIfam" id="TIGR01628">
    <property type="entry name" value="PABP-1234"/>
    <property type="match status" value="1"/>
</dbReference>
<dbReference type="InterPro" id="IPR002004">
    <property type="entry name" value="PABP_HYD_C"/>
</dbReference>
<dbReference type="CDD" id="cd12378">
    <property type="entry name" value="RRM1_I_PABPs"/>
    <property type="match status" value="1"/>
</dbReference>
<evidence type="ECO:0000256" key="7">
    <source>
        <dbReference type="ARBA" id="ARBA00023242"/>
    </source>
</evidence>
<dbReference type="InterPro" id="IPR036053">
    <property type="entry name" value="PABP-dom"/>
</dbReference>
<feature type="domain" description="PABC" evidence="12">
    <location>
        <begin position="577"/>
        <end position="654"/>
    </location>
</feature>
<dbReference type="Pfam" id="PF00658">
    <property type="entry name" value="MLLE"/>
    <property type="match status" value="1"/>
</dbReference>
<feature type="region of interest" description="Disordered" evidence="10">
    <location>
        <begin position="506"/>
        <end position="575"/>
    </location>
</feature>
<comment type="similarity">
    <text evidence="3 9">Belongs to the polyadenylate-binding protein type-1 family.</text>
</comment>
<evidence type="ECO:0000256" key="6">
    <source>
        <dbReference type="ARBA" id="ARBA00022884"/>
    </source>
</evidence>
<dbReference type="InterPro" id="IPR012677">
    <property type="entry name" value="Nucleotide-bd_a/b_plait_sf"/>
</dbReference>
<dbReference type="PROSITE" id="PS51309">
    <property type="entry name" value="PABC"/>
    <property type="match status" value="1"/>
</dbReference>
<organism evidence="13">
    <name type="scientific">Eutreptiella gymnastica</name>
    <dbReference type="NCBI Taxonomy" id="73025"/>
    <lineage>
        <taxon>Eukaryota</taxon>
        <taxon>Discoba</taxon>
        <taxon>Euglenozoa</taxon>
        <taxon>Euglenida</taxon>
        <taxon>Spirocuta</taxon>
        <taxon>Euglenophyceae</taxon>
        <taxon>Eutreptiales</taxon>
        <taxon>Eutreptiaceae</taxon>
        <taxon>Eutreptiella</taxon>
    </lineage>
</organism>
<dbReference type="InterPro" id="IPR006515">
    <property type="entry name" value="PABP_1234"/>
</dbReference>
<dbReference type="SUPFAM" id="SSF54928">
    <property type="entry name" value="RNA-binding domain, RBD"/>
    <property type="match status" value="2"/>
</dbReference>
<accession>A0A7S1N4A2</accession>
<dbReference type="PROSITE" id="PS50102">
    <property type="entry name" value="RRM"/>
    <property type="match status" value="4"/>
</dbReference>
<dbReference type="SUPFAM" id="SSF63570">
    <property type="entry name" value="PABC (PABP) domain"/>
    <property type="match status" value="1"/>
</dbReference>
<feature type="domain" description="RRM" evidence="11">
    <location>
        <begin position="191"/>
        <end position="275"/>
    </location>
</feature>
<evidence type="ECO:0000256" key="2">
    <source>
        <dbReference type="ARBA" id="ARBA00004496"/>
    </source>
</evidence>
<dbReference type="GO" id="GO:0003723">
    <property type="term" value="F:RNA binding"/>
    <property type="evidence" value="ECO:0007669"/>
    <property type="project" value="UniProtKB-UniRule"/>
</dbReference>
<feature type="domain" description="RRM" evidence="11">
    <location>
        <begin position="298"/>
        <end position="377"/>
    </location>
</feature>
<dbReference type="Gene3D" id="3.30.70.330">
    <property type="match status" value="4"/>
</dbReference>
<dbReference type="SMART" id="SM00517">
    <property type="entry name" value="PolyA"/>
    <property type="match status" value="1"/>
</dbReference>
<dbReference type="EMBL" id="HBGA01019049">
    <property type="protein sequence ID" value="CAD8996347.1"/>
    <property type="molecule type" value="Transcribed_RNA"/>
</dbReference>
<dbReference type="FunFam" id="3.30.70.330:FF:000651">
    <property type="entry name" value="Poly(A) binding protein cytoplasmic 1 like"/>
    <property type="match status" value="1"/>
</dbReference>
<evidence type="ECO:0000259" key="12">
    <source>
        <dbReference type="PROSITE" id="PS51309"/>
    </source>
</evidence>
<evidence type="ECO:0000256" key="8">
    <source>
        <dbReference type="PROSITE-ProRule" id="PRU00176"/>
    </source>
</evidence>
<evidence type="ECO:0000259" key="11">
    <source>
        <dbReference type="PROSITE" id="PS50102"/>
    </source>
</evidence>
<evidence type="ECO:0000256" key="4">
    <source>
        <dbReference type="ARBA" id="ARBA00022490"/>
    </source>
</evidence>
<sequence>MEKTPAATEAKTASLYVGDLNTDVTEAQLFETFKEVGPVLSIRVCRDSVTRRSLGYAYLNFQDPKDAAKCLEERNWTLFNGRPCRLMWSQRNPNQRKNNRANIFIKSLHSSIDNKSLHDTFQAFGNILSCKVVMKPDGTSAGYGFVHFEQEESAAAAVEKVNGMLLKAKQVYVGFFERRTKRLELHKAKFTNIYVKHLATDITKEKLDEVFSKFGDIRSSVIMVKEDGTPKGFAFVNYEEHDSAVKAIDEMHDTSSEQNGCSLTNKPLYVTRHQKKSERQHLRDQWAKERAMRLAKYVNLYIKNLDDHVDDETLKQAFEPFGTIISAKVMRDEKSGVSKGFGFVSFRETDAANKAVAEMNGKLTITTKPMYVGPAQRKEERRLQLEMQFAQRMKHGGIPEAGGKGKGGGGMSYREGYIPGQGSQGGIGQPQMGFYNQAQNRSTMSTAAGPKWANPGMGMPMPMGMGMPMPMGGMGSMGMGASMGAMSQGGKGGGYAAMQYGSNLSRQQGIRGPSSMGYQSSMGSMDYGGQGQRSQRPGAPQVNRGLPRTMQPTTTAPPPRRMQVPPPPQSAPPIAESDDLTEAELLAMDVAQQKNWLGERLFSAIANDHPDLAAKITGMLLEMETQQIWILLHNNQTLQGKVNEALEVLKKHPEASVSE</sequence>
<dbReference type="PANTHER" id="PTHR24012">
    <property type="entry name" value="RNA BINDING PROTEIN"/>
    <property type="match status" value="1"/>
</dbReference>